<dbReference type="PANTHER" id="PTHR42695">
    <property type="entry name" value="GLUTAMINE AMIDOTRANSFERASE YLR126C-RELATED"/>
    <property type="match status" value="1"/>
</dbReference>
<sequence length="594" mass="62968">MDGLGHPMAGDDDHGQARKLRIAGGSNGFGQGRSALAGHLVINQSNIGFPGGQDVQRFGGTAGLADILNGGGLQQRAHEQTHFRIVVDQKNLYGGNACRHPDQSPVGRDTLPPAPGARPPEPVAGGGAANNKNKGRLGRQASPDPSFDWRLRSPPSPRNGGAWGGPASPAFPSSFHQGNPMMEPPRLRTQITVQALTRRCHAEGRPAFVLKRGDPDAGALFLKLNGLGQGFVVLAPVRDGTGQPAWLKATGPEPVDESVASAYLERQRRIDPDLWILEIEDASLALPLDAPSCNPIPQGAAVERSPIVNPTPLFLVIEGNTRAAVARMATWGALPFAEQYGRVLQEEWPGSQFVIVRPADGESALPEGLGLRDLDGVVLGGSALNIPTGGPEIDAQIALARAVFEAGVPFFGSCWGLQIAAVAAGGSVRKAPHGREVGVARKITATDAGIRHPLLAGRPTAWDALAVHEDEVDRLPTGAQVLATNGHSAVQAAEIRHAGGVFWGVQYHPEFDLPEVARTLDRLRPFLLAEGLFADEAAALDHGAALRALAETPERQDIAWRLGIDADVLSTPTRRLEIRNWLTHAVTPRLRARS</sequence>
<dbReference type="GO" id="GO:0005829">
    <property type="term" value="C:cytosol"/>
    <property type="evidence" value="ECO:0007669"/>
    <property type="project" value="TreeGrafter"/>
</dbReference>
<dbReference type="eggNOG" id="COG5447">
    <property type="taxonomic scope" value="Bacteria"/>
</dbReference>
<dbReference type="InterPro" id="IPR017926">
    <property type="entry name" value="GATASE"/>
</dbReference>
<feature type="domain" description="Glutamine amidotransferase" evidence="2">
    <location>
        <begin position="388"/>
        <end position="513"/>
    </location>
</feature>
<dbReference type="KEGG" id="rpm:RSPPHO_02775"/>
<dbReference type="Gene3D" id="3.40.1530.20">
    <property type="entry name" value="Protein of unknown function (DUF1491)"/>
    <property type="match status" value="1"/>
</dbReference>
<gene>
    <name evidence="3" type="ORF">RSPPHO_02775</name>
</gene>
<dbReference type="InterPro" id="IPR009964">
    <property type="entry name" value="DUF1491"/>
</dbReference>
<dbReference type="Pfam" id="PF00117">
    <property type="entry name" value="GATase"/>
    <property type="match status" value="1"/>
</dbReference>
<accession>H6SNS0</accession>
<keyword evidence="4" id="KW-1185">Reference proteome</keyword>
<dbReference type="PANTHER" id="PTHR42695:SF5">
    <property type="entry name" value="GLUTAMINE AMIDOTRANSFERASE YLR126C-RELATED"/>
    <property type="match status" value="1"/>
</dbReference>
<dbReference type="STRING" id="1150469.RSPPHO_02775"/>
<proteinExistence type="predicted"/>
<dbReference type="AlphaFoldDB" id="H6SNS0"/>
<dbReference type="InterPro" id="IPR044992">
    <property type="entry name" value="ChyE-like"/>
</dbReference>
<dbReference type="PATRIC" id="fig|1150469.3.peg.3144"/>
<name>H6SNS0_PARPM</name>
<evidence type="ECO:0000259" key="2">
    <source>
        <dbReference type="Pfam" id="PF00117"/>
    </source>
</evidence>
<evidence type="ECO:0000256" key="1">
    <source>
        <dbReference type="SAM" id="MobiDB-lite"/>
    </source>
</evidence>
<evidence type="ECO:0000313" key="4">
    <source>
        <dbReference type="Proteomes" id="UP000033220"/>
    </source>
</evidence>
<feature type="compositionally biased region" description="Pro residues" evidence="1">
    <location>
        <begin position="112"/>
        <end position="122"/>
    </location>
</feature>
<dbReference type="InterPro" id="IPR029062">
    <property type="entry name" value="Class_I_gatase-like"/>
</dbReference>
<evidence type="ECO:0000313" key="3">
    <source>
        <dbReference type="EMBL" id="CCG09401.1"/>
    </source>
</evidence>
<dbReference type="Gene3D" id="3.40.50.880">
    <property type="match status" value="1"/>
</dbReference>
<dbReference type="CDD" id="cd01741">
    <property type="entry name" value="GATase1_1"/>
    <property type="match status" value="1"/>
</dbReference>
<dbReference type="eggNOG" id="COG0518">
    <property type="taxonomic scope" value="Bacteria"/>
</dbReference>
<organism evidence="3 4">
    <name type="scientific">Pararhodospirillum photometricum DSM 122</name>
    <dbReference type="NCBI Taxonomy" id="1150469"/>
    <lineage>
        <taxon>Bacteria</taxon>
        <taxon>Pseudomonadati</taxon>
        <taxon>Pseudomonadota</taxon>
        <taxon>Alphaproteobacteria</taxon>
        <taxon>Rhodospirillales</taxon>
        <taxon>Rhodospirillaceae</taxon>
        <taxon>Pararhodospirillum</taxon>
    </lineage>
</organism>
<feature type="region of interest" description="Disordered" evidence="1">
    <location>
        <begin position="96"/>
        <end position="180"/>
    </location>
</feature>
<dbReference type="Pfam" id="PF07372">
    <property type="entry name" value="DUF1491"/>
    <property type="match status" value="1"/>
</dbReference>
<dbReference type="PROSITE" id="PS51273">
    <property type="entry name" value="GATASE_TYPE_1"/>
    <property type="match status" value="1"/>
</dbReference>
<dbReference type="SUPFAM" id="SSF52317">
    <property type="entry name" value="Class I glutamine amidotransferase-like"/>
    <property type="match status" value="1"/>
</dbReference>
<reference evidence="3 4" key="1">
    <citation type="submission" date="2012-02" db="EMBL/GenBank/DDBJ databases">
        <title>Shotgun genome sequence of Phaeospirillum photometricum DSM 122.</title>
        <authorList>
            <person name="Duquesne K."/>
            <person name="Sturgis J."/>
        </authorList>
    </citation>
    <scope>NUCLEOTIDE SEQUENCE [LARGE SCALE GENOMIC DNA]</scope>
    <source>
        <strain evidence="4">DSM122</strain>
    </source>
</reference>
<dbReference type="EMBL" id="HE663493">
    <property type="protein sequence ID" value="CCG09401.1"/>
    <property type="molecule type" value="Genomic_DNA"/>
</dbReference>
<protein>
    <recommendedName>
        <fullName evidence="2">Glutamine amidotransferase domain-containing protein</fullName>
    </recommendedName>
</protein>
<dbReference type="HOGENOM" id="CLU_459171_0_0_5"/>
<dbReference type="Proteomes" id="UP000033220">
    <property type="component" value="Chromosome DSM 122"/>
</dbReference>